<dbReference type="InterPro" id="IPR017853">
    <property type="entry name" value="GH"/>
</dbReference>
<dbReference type="Proteomes" id="UP001497497">
    <property type="component" value="Unassembled WGS sequence"/>
</dbReference>
<evidence type="ECO:0000256" key="2">
    <source>
        <dbReference type="ARBA" id="ARBA00040976"/>
    </source>
</evidence>
<sequence>MNPFSSLRGIVCLNLTVLAFCFIIVDVESTLSKSQRGKKKKETKVEIADKNVVDRGLVTINPTIREILREHSQYFDRDREVKNFEGETLAYVTPWNNHGYDIAKLFGAKFNFVSPVWLQVKRQPGGAFQIQGTHDVDKGWIADVVQGRKTHLVPRVLFDGWSPEDYNAIFKNEDLMEDCIEVILNTIKTYKWPGAVIEVWSQLGGKYRKELIHLINHMGEMFHAVKKELIIVIPPPLYGRDVEGLISKEDVDAMAKNVDKFSLMTYDFSGPNRPGPNSPLQWVKDCIFKLAPESDSPIRKKLLVGLNFYGLRYIANEEGTLMNGEHVIGSQFAEYLKKSKSSRVLWNSQTAEHSFEYTDSKGKFSMVYPSLKSIQDRLNLAREMGTGISIWEVGQGLDYFYDLL</sequence>
<evidence type="ECO:0000313" key="5">
    <source>
        <dbReference type="Proteomes" id="UP001497497"/>
    </source>
</evidence>
<dbReference type="PANTHER" id="PTHR46066:SF2">
    <property type="entry name" value="CHITINASE DOMAIN-CONTAINING PROTEIN 1"/>
    <property type="match status" value="1"/>
</dbReference>
<dbReference type="SMART" id="SM00636">
    <property type="entry name" value="Glyco_18"/>
    <property type="match status" value="1"/>
</dbReference>
<dbReference type="CDD" id="cd02876">
    <property type="entry name" value="GH18_SI-CLP"/>
    <property type="match status" value="1"/>
</dbReference>
<name>A0AAV2HGV8_LYMST</name>
<dbReference type="GO" id="GO:0012505">
    <property type="term" value="C:endomembrane system"/>
    <property type="evidence" value="ECO:0007669"/>
    <property type="project" value="TreeGrafter"/>
</dbReference>
<dbReference type="SUPFAM" id="SSF51445">
    <property type="entry name" value="(Trans)glycosidases"/>
    <property type="match status" value="1"/>
</dbReference>
<gene>
    <name evidence="4" type="ORF">GSLYS_00007123001</name>
</gene>
<dbReference type="Gene3D" id="3.10.50.10">
    <property type="match status" value="1"/>
</dbReference>
<feature type="domain" description="GH18" evidence="3">
    <location>
        <begin position="86"/>
        <end position="404"/>
    </location>
</feature>
<reference evidence="4 5" key="1">
    <citation type="submission" date="2024-04" db="EMBL/GenBank/DDBJ databases">
        <authorList>
            <consortium name="Genoscope - CEA"/>
            <person name="William W."/>
        </authorList>
    </citation>
    <scope>NUCLEOTIDE SEQUENCE [LARGE SCALE GENOMIC DNA]</scope>
</reference>
<dbReference type="EMBL" id="CAXITT010000133">
    <property type="protein sequence ID" value="CAL1533105.1"/>
    <property type="molecule type" value="Genomic_DNA"/>
</dbReference>
<dbReference type="InterPro" id="IPR011583">
    <property type="entry name" value="Chitinase_II/V-like_cat"/>
</dbReference>
<evidence type="ECO:0000259" key="3">
    <source>
        <dbReference type="PROSITE" id="PS51910"/>
    </source>
</evidence>
<proteinExistence type="inferred from homology"/>
<dbReference type="Gene3D" id="3.20.20.80">
    <property type="entry name" value="Glycosidases"/>
    <property type="match status" value="1"/>
</dbReference>
<keyword evidence="5" id="KW-1185">Reference proteome</keyword>
<dbReference type="InterPro" id="IPR029070">
    <property type="entry name" value="Chitinase_insertion_sf"/>
</dbReference>
<evidence type="ECO:0000313" key="4">
    <source>
        <dbReference type="EMBL" id="CAL1533105.1"/>
    </source>
</evidence>
<dbReference type="GO" id="GO:0008061">
    <property type="term" value="F:chitin binding"/>
    <property type="evidence" value="ECO:0007669"/>
    <property type="project" value="InterPro"/>
</dbReference>
<dbReference type="PROSITE" id="PS51910">
    <property type="entry name" value="GH18_2"/>
    <property type="match status" value="1"/>
</dbReference>
<organism evidence="4 5">
    <name type="scientific">Lymnaea stagnalis</name>
    <name type="common">Great pond snail</name>
    <name type="synonym">Helix stagnalis</name>
    <dbReference type="NCBI Taxonomy" id="6523"/>
    <lineage>
        <taxon>Eukaryota</taxon>
        <taxon>Metazoa</taxon>
        <taxon>Spiralia</taxon>
        <taxon>Lophotrochozoa</taxon>
        <taxon>Mollusca</taxon>
        <taxon>Gastropoda</taxon>
        <taxon>Heterobranchia</taxon>
        <taxon>Euthyneura</taxon>
        <taxon>Panpulmonata</taxon>
        <taxon>Hygrophila</taxon>
        <taxon>Lymnaeoidea</taxon>
        <taxon>Lymnaeidae</taxon>
        <taxon>Lymnaea</taxon>
    </lineage>
</organism>
<dbReference type="InterPro" id="IPR001223">
    <property type="entry name" value="Glyco_hydro18_cat"/>
</dbReference>
<dbReference type="AlphaFoldDB" id="A0AAV2HGV8"/>
<comment type="similarity">
    <text evidence="1">Belongs to the glycosyl hydrolase 18 family.</text>
</comment>
<accession>A0AAV2HGV8</accession>
<dbReference type="GO" id="GO:0005975">
    <property type="term" value="P:carbohydrate metabolic process"/>
    <property type="evidence" value="ECO:0007669"/>
    <property type="project" value="InterPro"/>
</dbReference>
<dbReference type="FunFam" id="3.20.20.80:FF:000028">
    <property type="entry name" value="Chitinase domain-containing protein 1"/>
    <property type="match status" value="1"/>
</dbReference>
<protein>
    <recommendedName>
        <fullName evidence="2">Chitinase domain-containing protein 1</fullName>
    </recommendedName>
</protein>
<dbReference type="PANTHER" id="PTHR46066">
    <property type="entry name" value="CHITINASE DOMAIN-CONTAINING PROTEIN 1 FAMILY MEMBER"/>
    <property type="match status" value="1"/>
</dbReference>
<dbReference type="Pfam" id="PF00704">
    <property type="entry name" value="Glyco_hydro_18"/>
    <property type="match status" value="1"/>
</dbReference>
<comment type="caution">
    <text evidence="4">The sequence shown here is derived from an EMBL/GenBank/DDBJ whole genome shotgun (WGS) entry which is preliminary data.</text>
</comment>
<dbReference type="GO" id="GO:0070492">
    <property type="term" value="F:oligosaccharide binding"/>
    <property type="evidence" value="ECO:0007669"/>
    <property type="project" value="TreeGrafter"/>
</dbReference>
<evidence type="ECO:0000256" key="1">
    <source>
        <dbReference type="ARBA" id="ARBA00009336"/>
    </source>
</evidence>